<evidence type="ECO:0000313" key="4">
    <source>
        <dbReference type="Proteomes" id="UP001165085"/>
    </source>
</evidence>
<protein>
    <submittedName>
        <fullName evidence="3">Uncharacterized protein</fullName>
    </submittedName>
</protein>
<feature type="region of interest" description="Disordered" evidence="1">
    <location>
        <begin position="1"/>
        <end position="123"/>
    </location>
</feature>
<evidence type="ECO:0000313" key="3">
    <source>
        <dbReference type="EMBL" id="GMH75350.1"/>
    </source>
</evidence>
<feature type="compositionally biased region" description="Polar residues" evidence="1">
    <location>
        <begin position="1"/>
        <end position="10"/>
    </location>
</feature>
<reference evidence="4" key="1">
    <citation type="journal article" date="2023" name="Commun. Biol.">
        <title>Genome analysis of Parmales, the sister group of diatoms, reveals the evolutionary specialization of diatoms from phago-mixotrophs to photoautotrophs.</title>
        <authorList>
            <person name="Ban H."/>
            <person name="Sato S."/>
            <person name="Yoshikawa S."/>
            <person name="Yamada K."/>
            <person name="Nakamura Y."/>
            <person name="Ichinomiya M."/>
            <person name="Sato N."/>
            <person name="Blanc-Mathieu R."/>
            <person name="Endo H."/>
            <person name="Kuwata A."/>
            <person name="Ogata H."/>
        </authorList>
    </citation>
    <scope>NUCLEOTIDE SEQUENCE [LARGE SCALE GENOMIC DNA]</scope>
    <source>
        <strain evidence="4">NIES 3701</strain>
    </source>
</reference>
<feature type="compositionally biased region" description="Pro residues" evidence="1">
    <location>
        <begin position="51"/>
        <end position="60"/>
    </location>
</feature>
<comment type="caution">
    <text evidence="3">The sequence shown here is derived from an EMBL/GenBank/DDBJ whole genome shotgun (WGS) entry which is preliminary data.</text>
</comment>
<dbReference type="EMBL" id="BRXY01000188">
    <property type="protein sequence ID" value="GMH75350.1"/>
    <property type="molecule type" value="Genomic_DNA"/>
</dbReference>
<feature type="compositionally biased region" description="Polar residues" evidence="1">
    <location>
        <begin position="144"/>
        <end position="159"/>
    </location>
</feature>
<name>A0A9W7EER8_9STRA</name>
<feature type="region of interest" description="Disordered" evidence="1">
    <location>
        <begin position="140"/>
        <end position="173"/>
    </location>
</feature>
<evidence type="ECO:0000256" key="1">
    <source>
        <dbReference type="SAM" id="MobiDB-lite"/>
    </source>
</evidence>
<keyword evidence="2" id="KW-0472">Membrane</keyword>
<keyword evidence="4" id="KW-1185">Reference proteome</keyword>
<keyword evidence="2" id="KW-1133">Transmembrane helix</keyword>
<dbReference type="Proteomes" id="UP001165085">
    <property type="component" value="Unassembled WGS sequence"/>
</dbReference>
<feature type="non-terminal residue" evidence="3">
    <location>
        <position position="881"/>
    </location>
</feature>
<dbReference type="AlphaFoldDB" id="A0A9W7EER8"/>
<gene>
    <name evidence="3" type="ORF">TrST_g7988</name>
</gene>
<feature type="compositionally biased region" description="Polar residues" evidence="1">
    <location>
        <begin position="64"/>
        <end position="92"/>
    </location>
</feature>
<accession>A0A9W7EER8</accession>
<feature type="compositionally biased region" description="Acidic residues" evidence="1">
    <location>
        <begin position="11"/>
        <end position="20"/>
    </location>
</feature>
<keyword evidence="2" id="KW-0812">Transmembrane</keyword>
<feature type="compositionally biased region" description="Acidic residues" evidence="1">
    <location>
        <begin position="160"/>
        <end position="171"/>
    </location>
</feature>
<feature type="transmembrane region" description="Helical" evidence="2">
    <location>
        <begin position="238"/>
        <end position="260"/>
    </location>
</feature>
<evidence type="ECO:0000256" key="2">
    <source>
        <dbReference type="SAM" id="Phobius"/>
    </source>
</evidence>
<dbReference type="OrthoDB" id="197724at2759"/>
<organism evidence="3 4">
    <name type="scientific">Triparma strigata</name>
    <dbReference type="NCBI Taxonomy" id="1606541"/>
    <lineage>
        <taxon>Eukaryota</taxon>
        <taxon>Sar</taxon>
        <taxon>Stramenopiles</taxon>
        <taxon>Ochrophyta</taxon>
        <taxon>Bolidophyceae</taxon>
        <taxon>Parmales</taxon>
        <taxon>Triparmaceae</taxon>
        <taxon>Triparma</taxon>
    </lineage>
</organism>
<sequence length="881" mass="91221">MSTPQRSTSPLDDDMIDMELGDGTPAPATPPDFSPEHVNSASRSAQYKVDSPPPSAPPPAQSARSNTTQSDQMSNSATTISSRPTTPASTVDTYDEPERKAPANFLMNKKKKNAAPGTAPGALGDFVKWGKRKNTAVAPAPITMSATTPGGTAQSTAQNSDEEDDDDEDSDFETRMERREDAVNQLFTDTAPEDVGDEADHMRTMMAKLVPSRVEDDYAMAKHMIFARQDRIDKIKEVLFNVSMVALGLLIYLICNSFIFREILSSLYGITHDSWSYTATVIFHGGALRVTNGGNVGVNVDVENGKYPLEMLPKTGNDNVIRLKSHASGAADPSNRMALVFGNQDLDGYDTAGSEIVGDIYGNLDHHGYGNVSINSAEGNILFGWTNDAKIGLGTNQPRHKVDVKGDTRILGDFILEGADGGNSTMVVHGDAMGKSELRVNSHLDINGYLIGGQINKTFGNIDIPNSDIKAKKITADDVVVNSTAIIKDLKVDGMLDLSDVVMVVDNTKNAANNSIEQVQVANLNVTTLWFNSMYMQVADGVQYGSVTIDPIKFVNTGKMYQTGSSEFHNSVAILHQDVNLTKSTLKGGFSIREGGLDVAGQTLEATGAIVAGGFTSSGLTSFTGGVEAQGQTLTLTGSTVAGGFTSSGLTSFTGGVEAQGQTLTLTGSTVAGGFTSSGLTSFTGGVEAQGQLITLSGSTFKGGLTIDGMVSFVNGLNIRDQTVDAQGSTMWGGYTSTGVVSFTGTTHFTGALTSIGMTSNGAITGTSVDLSGALTTVGFTSTGAITGTTADLSGALTSVGVTSTGAITGTSVDLSGALTGTSGTLSSTLDVVGITSTAAFTGTSVDLSGALTSVGVTSTGAITGTTVDLTGALTGTSGTL</sequence>
<proteinExistence type="predicted"/>